<keyword evidence="2" id="KW-0812">Transmembrane</keyword>
<dbReference type="RefSeq" id="XP_016230442.1">
    <property type="nucleotide sequence ID" value="XM_016385498.1"/>
</dbReference>
<evidence type="ECO:0000313" key="4">
    <source>
        <dbReference type="Proteomes" id="UP000053328"/>
    </source>
</evidence>
<protein>
    <submittedName>
        <fullName evidence="3">Uncharacterized protein</fullName>
    </submittedName>
</protein>
<keyword evidence="2" id="KW-1133">Transmembrane helix</keyword>
<dbReference type="Proteomes" id="UP000053328">
    <property type="component" value="Unassembled WGS sequence"/>
</dbReference>
<reference evidence="3 4" key="1">
    <citation type="submission" date="2015-01" db="EMBL/GenBank/DDBJ databases">
        <title>The Genome Sequence of Exophiala spinifera CBS89968.</title>
        <authorList>
            <consortium name="The Broad Institute Genomics Platform"/>
            <person name="Cuomo C."/>
            <person name="de Hoog S."/>
            <person name="Gorbushina A."/>
            <person name="Stielow B."/>
            <person name="Teixiera M."/>
            <person name="Abouelleil A."/>
            <person name="Chapman S.B."/>
            <person name="Priest M."/>
            <person name="Young S.K."/>
            <person name="Wortman J."/>
            <person name="Nusbaum C."/>
            <person name="Birren B."/>
        </authorList>
    </citation>
    <scope>NUCLEOTIDE SEQUENCE [LARGE SCALE GENOMIC DNA]</scope>
    <source>
        <strain evidence="3 4">CBS 89968</strain>
    </source>
</reference>
<feature type="compositionally biased region" description="Low complexity" evidence="1">
    <location>
        <begin position="419"/>
        <end position="430"/>
    </location>
</feature>
<feature type="region of interest" description="Disordered" evidence="1">
    <location>
        <begin position="240"/>
        <end position="261"/>
    </location>
</feature>
<feature type="region of interest" description="Disordered" evidence="1">
    <location>
        <begin position="277"/>
        <end position="445"/>
    </location>
</feature>
<sequence>MAAITIANMRRKVLLHKLILVEVGARTFCFMSFDGYGWYLSSTAALLYCSWIVHNIVAWMKIRPFFTDSNSMFKPSTGKWVRRIYLVTLACTVPPIILQIYDNFRFFNNISDFYTKVRPYEPLMRDPWWCFSCFTLFHVIRKCYGTGVFELIKRSPRFGILLVAICLAMVFTAFDIVASIHNFIGSTDGINPFWKLSLVFKCLTDTIMLDDFKTELKRLGMKRMRQDELRRRSIALVAGGANNNNNNNDDDVESISKMVDDDDNDHHMEFVDALNTDPARFQSLHPTATAPTYGYDGDGDGGDGNTSPSWRSSPSQGSTGRLRHDSISMAGGGGPGGGGGGGGRTRSSSKEYIGRAGKKISRLPGLKELSGSLAFSKSSTRRHGRGTTGSGDKDGGRGGGGEDGVGRNAKTAGKEEQQPPRAATPAATERLSQMRQSLGVIDFHA</sequence>
<dbReference type="EMBL" id="KN847500">
    <property type="protein sequence ID" value="KIW10226.1"/>
    <property type="molecule type" value="Genomic_DNA"/>
</dbReference>
<dbReference type="GeneID" id="27338270"/>
<dbReference type="PANTHER" id="PTHR42029:SF3">
    <property type="entry name" value="AN04G07800"/>
    <property type="match status" value="1"/>
</dbReference>
<dbReference type="HOGENOM" id="CLU_033830_0_0_1"/>
<gene>
    <name evidence="3" type="ORF">PV08_11187</name>
</gene>
<feature type="compositionally biased region" description="Low complexity" evidence="1">
    <location>
        <begin position="306"/>
        <end position="320"/>
    </location>
</feature>
<evidence type="ECO:0000313" key="3">
    <source>
        <dbReference type="EMBL" id="KIW10226.1"/>
    </source>
</evidence>
<organism evidence="3 4">
    <name type="scientific">Exophiala spinifera</name>
    <dbReference type="NCBI Taxonomy" id="91928"/>
    <lineage>
        <taxon>Eukaryota</taxon>
        <taxon>Fungi</taxon>
        <taxon>Dikarya</taxon>
        <taxon>Ascomycota</taxon>
        <taxon>Pezizomycotina</taxon>
        <taxon>Eurotiomycetes</taxon>
        <taxon>Chaetothyriomycetidae</taxon>
        <taxon>Chaetothyriales</taxon>
        <taxon>Herpotrichiellaceae</taxon>
        <taxon>Exophiala</taxon>
    </lineage>
</organism>
<dbReference type="AlphaFoldDB" id="A0A0D1Y5M6"/>
<feature type="transmembrane region" description="Helical" evidence="2">
    <location>
        <begin position="156"/>
        <end position="174"/>
    </location>
</feature>
<dbReference type="VEuPathDB" id="FungiDB:PV08_11187"/>
<dbReference type="PANTHER" id="PTHR42029">
    <property type="entry name" value="AN04G07800"/>
    <property type="match status" value="1"/>
</dbReference>
<evidence type="ECO:0000256" key="1">
    <source>
        <dbReference type="SAM" id="MobiDB-lite"/>
    </source>
</evidence>
<keyword evidence="2" id="KW-0472">Membrane</keyword>
<accession>A0A0D1Y5M6</accession>
<name>A0A0D1Y5M6_9EURO</name>
<keyword evidence="4" id="KW-1185">Reference proteome</keyword>
<feature type="compositionally biased region" description="Gly residues" evidence="1">
    <location>
        <begin position="330"/>
        <end position="344"/>
    </location>
</feature>
<dbReference type="STRING" id="91928.A0A0D1Y5M6"/>
<proteinExistence type="predicted"/>
<feature type="transmembrane region" description="Helical" evidence="2">
    <location>
        <begin position="35"/>
        <end position="59"/>
    </location>
</feature>
<evidence type="ECO:0000256" key="2">
    <source>
        <dbReference type="SAM" id="Phobius"/>
    </source>
</evidence>
<dbReference type="OrthoDB" id="5420247at2759"/>